<dbReference type="PANTHER" id="PTHR34396">
    <property type="entry name" value="OS03G0264950 PROTEIN-RELATED"/>
    <property type="match status" value="1"/>
</dbReference>
<sequence>MKSRAVCWTQFTKFNAPDGYKMSRCMKCGKEYEADPFLNGTNEMNVHMRKGCGDEKGTTQQLLNLGKTGVQGAGTLTNWKFDQEATRKGLAYMLIVDEKPFKFVDGMGFKYFMSLCCPMFNIASRRTITRDCFAFYSEMKDKLKRFFQICE</sequence>
<reference evidence="1 2" key="1">
    <citation type="submission" date="2024-04" db="EMBL/GenBank/DDBJ databases">
        <authorList>
            <person name="Fracassetti M."/>
        </authorList>
    </citation>
    <scope>NUCLEOTIDE SEQUENCE [LARGE SCALE GENOMIC DNA]</scope>
</reference>
<dbReference type="GO" id="GO:1990837">
    <property type="term" value="F:sequence-specific double-stranded DNA binding"/>
    <property type="evidence" value="ECO:0007669"/>
    <property type="project" value="TreeGrafter"/>
</dbReference>
<dbReference type="AlphaFoldDB" id="A0AAV2CZ65"/>
<dbReference type="Proteomes" id="UP001497516">
    <property type="component" value="Chromosome 10"/>
</dbReference>
<evidence type="ECO:0000313" key="1">
    <source>
        <dbReference type="EMBL" id="CAL1361163.1"/>
    </source>
</evidence>
<accession>A0AAV2CZ65</accession>
<dbReference type="EMBL" id="OZ034814">
    <property type="protein sequence ID" value="CAL1361163.1"/>
    <property type="molecule type" value="Genomic_DNA"/>
</dbReference>
<keyword evidence="2" id="KW-1185">Reference proteome</keyword>
<dbReference type="SMART" id="SM00614">
    <property type="entry name" value="ZnF_BED"/>
    <property type="match status" value="1"/>
</dbReference>
<protein>
    <recommendedName>
        <fullName evidence="3">BED-type domain-containing protein</fullName>
    </recommendedName>
</protein>
<dbReference type="GO" id="GO:0005634">
    <property type="term" value="C:nucleus"/>
    <property type="evidence" value="ECO:0007669"/>
    <property type="project" value="TreeGrafter"/>
</dbReference>
<gene>
    <name evidence="1" type="ORF">LTRI10_LOCUS8552</name>
</gene>
<evidence type="ECO:0008006" key="3">
    <source>
        <dbReference type="Google" id="ProtNLM"/>
    </source>
</evidence>
<dbReference type="PANTHER" id="PTHR34396:SF27">
    <property type="entry name" value="OS08G0208700 PROTEIN"/>
    <property type="match status" value="1"/>
</dbReference>
<name>A0AAV2CZ65_9ROSI</name>
<organism evidence="1 2">
    <name type="scientific">Linum trigynum</name>
    <dbReference type="NCBI Taxonomy" id="586398"/>
    <lineage>
        <taxon>Eukaryota</taxon>
        <taxon>Viridiplantae</taxon>
        <taxon>Streptophyta</taxon>
        <taxon>Embryophyta</taxon>
        <taxon>Tracheophyta</taxon>
        <taxon>Spermatophyta</taxon>
        <taxon>Magnoliopsida</taxon>
        <taxon>eudicotyledons</taxon>
        <taxon>Gunneridae</taxon>
        <taxon>Pentapetalae</taxon>
        <taxon>rosids</taxon>
        <taxon>fabids</taxon>
        <taxon>Malpighiales</taxon>
        <taxon>Linaceae</taxon>
        <taxon>Linum</taxon>
    </lineage>
</organism>
<dbReference type="InterPro" id="IPR053031">
    <property type="entry name" value="Cuticle_assoc_protein"/>
</dbReference>
<dbReference type="SUPFAM" id="SSF140996">
    <property type="entry name" value="Hermes dimerisation domain"/>
    <property type="match status" value="1"/>
</dbReference>
<evidence type="ECO:0000313" key="2">
    <source>
        <dbReference type="Proteomes" id="UP001497516"/>
    </source>
</evidence>
<dbReference type="GO" id="GO:0006357">
    <property type="term" value="P:regulation of transcription by RNA polymerase II"/>
    <property type="evidence" value="ECO:0007669"/>
    <property type="project" value="TreeGrafter"/>
</dbReference>
<proteinExistence type="predicted"/>